<comment type="pathway">
    <text evidence="1 9">Porphyrin-containing compound metabolism; protoporphyrin-IX biosynthesis; coproporphyrinogen-III from 5-aminolevulinate: step 3/4.</text>
</comment>
<protein>
    <recommendedName>
        <fullName evidence="7 9">Uroporphyrinogen-III synthase</fullName>
        <ecNumber evidence="3 9">4.2.1.75</ecNumber>
    </recommendedName>
</protein>
<feature type="domain" description="Tetrapyrrole biosynthesis uroporphyrinogen III synthase" evidence="10">
    <location>
        <begin position="31"/>
        <end position="253"/>
    </location>
</feature>
<name>A0A370K3P7_9GAMM</name>
<comment type="caution">
    <text evidence="11">The sequence shown here is derived from an EMBL/GenBank/DDBJ whole genome shotgun (WGS) entry which is preliminary data.</text>
</comment>
<comment type="similarity">
    <text evidence="2 9">Belongs to the uroporphyrinogen-III synthase family.</text>
</comment>
<dbReference type="EMBL" id="QQSY01000006">
    <property type="protein sequence ID" value="RDI97271.1"/>
    <property type="molecule type" value="Genomic_DNA"/>
</dbReference>
<evidence type="ECO:0000256" key="7">
    <source>
        <dbReference type="ARBA" id="ARBA00040167"/>
    </source>
</evidence>
<evidence type="ECO:0000256" key="9">
    <source>
        <dbReference type="RuleBase" id="RU366031"/>
    </source>
</evidence>
<dbReference type="InterPro" id="IPR039793">
    <property type="entry name" value="UROS/Hem4"/>
</dbReference>
<evidence type="ECO:0000259" key="10">
    <source>
        <dbReference type="Pfam" id="PF02602"/>
    </source>
</evidence>
<dbReference type="InterPro" id="IPR036108">
    <property type="entry name" value="4pyrrol_syn_uPrphyn_synt_sf"/>
</dbReference>
<dbReference type="CDD" id="cd06578">
    <property type="entry name" value="HemD"/>
    <property type="match status" value="1"/>
</dbReference>
<dbReference type="PANTHER" id="PTHR38042:SF1">
    <property type="entry name" value="UROPORPHYRINOGEN-III SYNTHASE, CHLOROPLASTIC"/>
    <property type="match status" value="1"/>
</dbReference>
<dbReference type="OrthoDB" id="9787650at2"/>
<evidence type="ECO:0000256" key="6">
    <source>
        <dbReference type="ARBA" id="ARBA00037589"/>
    </source>
</evidence>
<dbReference type="InterPro" id="IPR003754">
    <property type="entry name" value="4pyrrol_synth_uPrphyn_synth"/>
</dbReference>
<evidence type="ECO:0000256" key="1">
    <source>
        <dbReference type="ARBA" id="ARBA00004772"/>
    </source>
</evidence>
<sequence>MSHVPASPPSVESPLHGRIVVITRPAGTGSSMARQVRRRGGVPLLLPGLALRGADDAAGAAEALRAALDDDVLVFTSPAAARFAARLAPLRTDAVVLAVGLGTARVLRRLGVHEPLAPESRQDSEGLLAHPALAQLHGKRVTLVGAPGGRGVLGEALAMRAARLHELHVYRRAPPRWQRRQLDAVRALPVDARVLLSSAEALDNLRTGLPADAFAALRRTVAVASSERLAQAARAAGFEHIALAASAVGEDMLAAAAR</sequence>
<dbReference type="GO" id="GO:0006780">
    <property type="term" value="P:uroporphyrinogen III biosynthetic process"/>
    <property type="evidence" value="ECO:0007669"/>
    <property type="project" value="UniProtKB-UniRule"/>
</dbReference>
<dbReference type="Proteomes" id="UP000254711">
    <property type="component" value="Unassembled WGS sequence"/>
</dbReference>
<dbReference type="Pfam" id="PF02602">
    <property type="entry name" value="HEM4"/>
    <property type="match status" value="1"/>
</dbReference>
<comment type="catalytic activity">
    <reaction evidence="8 9">
        <text>hydroxymethylbilane = uroporphyrinogen III + H2O</text>
        <dbReference type="Rhea" id="RHEA:18965"/>
        <dbReference type="ChEBI" id="CHEBI:15377"/>
        <dbReference type="ChEBI" id="CHEBI:57308"/>
        <dbReference type="ChEBI" id="CHEBI:57845"/>
        <dbReference type="EC" id="4.2.1.75"/>
    </reaction>
</comment>
<gene>
    <name evidence="11" type="ORF">DVT68_18140</name>
</gene>
<dbReference type="GO" id="GO:0004852">
    <property type="term" value="F:uroporphyrinogen-III synthase activity"/>
    <property type="evidence" value="ECO:0007669"/>
    <property type="project" value="UniProtKB-UniRule"/>
</dbReference>
<reference evidence="11 12" key="1">
    <citation type="submission" date="2018-07" db="EMBL/GenBank/DDBJ databases">
        <title>Dyella solisilvae sp. nov., isolated from the pine and broad-leaved mixed forest soil.</title>
        <authorList>
            <person name="Gao Z."/>
            <person name="Qiu L."/>
        </authorList>
    </citation>
    <scope>NUCLEOTIDE SEQUENCE [LARGE SCALE GENOMIC DNA]</scope>
    <source>
        <strain evidence="11 12">DHG54</strain>
    </source>
</reference>
<keyword evidence="12" id="KW-1185">Reference proteome</keyword>
<proteinExistence type="inferred from homology"/>
<dbReference type="RefSeq" id="WP_114826607.1">
    <property type="nucleotide sequence ID" value="NZ_QQSY01000006.1"/>
</dbReference>
<evidence type="ECO:0000313" key="11">
    <source>
        <dbReference type="EMBL" id="RDI97271.1"/>
    </source>
</evidence>
<evidence type="ECO:0000256" key="5">
    <source>
        <dbReference type="ARBA" id="ARBA00023244"/>
    </source>
</evidence>
<dbReference type="AlphaFoldDB" id="A0A370K3P7"/>
<dbReference type="Gene3D" id="3.40.50.10090">
    <property type="match status" value="2"/>
</dbReference>
<dbReference type="EC" id="4.2.1.75" evidence="3 9"/>
<evidence type="ECO:0000256" key="4">
    <source>
        <dbReference type="ARBA" id="ARBA00023239"/>
    </source>
</evidence>
<keyword evidence="4 9" id="KW-0456">Lyase</keyword>
<comment type="function">
    <text evidence="6 9">Catalyzes cyclization of the linear tetrapyrrole, hydroxymethylbilane, to the macrocyclic uroporphyrinogen III.</text>
</comment>
<keyword evidence="5 9" id="KW-0627">Porphyrin biosynthesis</keyword>
<evidence type="ECO:0000256" key="3">
    <source>
        <dbReference type="ARBA" id="ARBA00013109"/>
    </source>
</evidence>
<evidence type="ECO:0000256" key="8">
    <source>
        <dbReference type="ARBA" id="ARBA00048617"/>
    </source>
</evidence>
<accession>A0A370K3P7</accession>
<evidence type="ECO:0000313" key="12">
    <source>
        <dbReference type="Proteomes" id="UP000254711"/>
    </source>
</evidence>
<organism evidence="11 12">
    <name type="scientific">Dyella solisilvae</name>
    <dbReference type="NCBI Taxonomy" id="1920168"/>
    <lineage>
        <taxon>Bacteria</taxon>
        <taxon>Pseudomonadati</taxon>
        <taxon>Pseudomonadota</taxon>
        <taxon>Gammaproteobacteria</taxon>
        <taxon>Lysobacterales</taxon>
        <taxon>Rhodanobacteraceae</taxon>
        <taxon>Dyella</taxon>
    </lineage>
</organism>
<evidence type="ECO:0000256" key="2">
    <source>
        <dbReference type="ARBA" id="ARBA00008133"/>
    </source>
</evidence>
<dbReference type="UniPathway" id="UPA00251">
    <property type="reaction ID" value="UER00320"/>
</dbReference>
<dbReference type="SUPFAM" id="SSF69618">
    <property type="entry name" value="HemD-like"/>
    <property type="match status" value="1"/>
</dbReference>
<dbReference type="PANTHER" id="PTHR38042">
    <property type="entry name" value="UROPORPHYRINOGEN-III SYNTHASE, CHLOROPLASTIC"/>
    <property type="match status" value="1"/>
</dbReference>
<dbReference type="GO" id="GO:0006782">
    <property type="term" value="P:protoporphyrinogen IX biosynthetic process"/>
    <property type="evidence" value="ECO:0007669"/>
    <property type="project" value="UniProtKB-UniRule"/>
</dbReference>